<dbReference type="InterPro" id="IPR017183">
    <property type="entry name" value="Sigma54_dep_tscrpt_act_RtcR"/>
</dbReference>
<dbReference type="PANTHER" id="PTHR32071">
    <property type="entry name" value="TRANSCRIPTIONAL REGULATORY PROTEIN"/>
    <property type="match status" value="1"/>
</dbReference>
<protein>
    <submittedName>
        <fullName evidence="4">Sigma54-dependent transcription regulator containing an AAA-type ATPase domain and a DNA-binding domain</fullName>
    </submittedName>
</protein>
<dbReference type="InterPro" id="IPR002078">
    <property type="entry name" value="Sigma_54_int"/>
</dbReference>
<feature type="domain" description="Sigma-54 factor interaction" evidence="3">
    <location>
        <begin position="208"/>
        <end position="446"/>
    </location>
</feature>
<dbReference type="CDD" id="cd00009">
    <property type="entry name" value="AAA"/>
    <property type="match status" value="1"/>
</dbReference>
<evidence type="ECO:0000313" key="4">
    <source>
        <dbReference type="EMBL" id="AJQ92525.1"/>
    </source>
</evidence>
<dbReference type="Pfam" id="PF06956">
    <property type="entry name" value="RtcR"/>
    <property type="match status" value="1"/>
</dbReference>
<dbReference type="Pfam" id="PF00158">
    <property type="entry name" value="Sigma54_activat"/>
    <property type="match status" value="1"/>
</dbReference>
<dbReference type="InterPro" id="IPR058031">
    <property type="entry name" value="AAA_lid_NorR"/>
</dbReference>
<accession>A0A0C5UYX0</accession>
<dbReference type="STRING" id="1445510.YC6258_00475"/>
<dbReference type="InterPro" id="IPR027417">
    <property type="entry name" value="P-loop_NTPase"/>
</dbReference>
<dbReference type="PATRIC" id="fig|1445510.3.peg.461"/>
<evidence type="ECO:0000313" key="5">
    <source>
        <dbReference type="Proteomes" id="UP000032266"/>
    </source>
</evidence>
<sequence length="553" mass="62849">MYSIDPDPVFRNTDRNLSSFIEIDHMKTVVIGLLGTVLDARGKGVKRWNKWRPTVGIFMQEDLLVDRLELIHDARDHRLANNVGADVQTVSPDTEVQLHELRFENPWDFEQVYSTLLDFVEHYPFKPDQERYLLHITTGTHVAQICWFLLCEANYVPAVLLQTSPGRGDNGVSGQCHLIDLDLSKYDAISSRFKRRQLEGTEFLKSGIATRNRQFNAMIQQIEQVAIRSVAPILITGPTGAGKSQLASRIYELKKMRGSIQGELVAVNCATLRGDSAMSALFGHKKGAFTGAQNARKGLLNKADQGLLFLDEIGELGLDEQAMLLHAIEEKTFYPVGADGPVSSDFQLIAGTNRDLQQQVAEGRFREDLLARINLWSYELPGLRHRREDIEPNLDYELQQAESQMGYKVSFNKTARQRFLDFATSPEALWSGNFRDLNACIQRMSILSDGGRINEALVQQECERLLTWWKPAEVNDSLPALEEILEPEQLADMDLFDQQQLRHVVAVCRDSQNISQAGRKLFNRSRLKKSSANDSHRLRQYLAKFDLKFERVQ</sequence>
<keyword evidence="2" id="KW-0067">ATP-binding</keyword>
<evidence type="ECO:0000256" key="2">
    <source>
        <dbReference type="ARBA" id="ARBA00022840"/>
    </source>
</evidence>
<dbReference type="HOGENOM" id="CLU_039506_0_0_6"/>
<dbReference type="GO" id="GO:0003677">
    <property type="term" value="F:DNA binding"/>
    <property type="evidence" value="ECO:0007669"/>
    <property type="project" value="UniProtKB-KW"/>
</dbReference>
<dbReference type="GO" id="GO:0003700">
    <property type="term" value="F:DNA-binding transcription factor activity"/>
    <property type="evidence" value="ECO:0007669"/>
    <property type="project" value="InterPro"/>
</dbReference>
<dbReference type="PIRSF" id="PIRSF037354">
    <property type="entry name" value="Txn_actvtr_RtcR"/>
    <property type="match status" value="1"/>
</dbReference>
<dbReference type="KEGG" id="gsn:YC6258_00475"/>
<dbReference type="PANTHER" id="PTHR32071:SF14">
    <property type="entry name" value="TRANSCRIPTIONAL REGULATORY PROTEIN RTCR"/>
    <property type="match status" value="1"/>
</dbReference>
<dbReference type="InterPro" id="IPR003593">
    <property type="entry name" value="AAA+_ATPase"/>
</dbReference>
<dbReference type="GO" id="GO:0005524">
    <property type="term" value="F:ATP binding"/>
    <property type="evidence" value="ECO:0007669"/>
    <property type="project" value="UniProtKB-KW"/>
</dbReference>
<reference evidence="4 5" key="1">
    <citation type="submission" date="2014-01" db="EMBL/GenBank/DDBJ databases">
        <title>Full genme sequencing of cellulolytic bacterium Gynuella sunshinyii YC6258T gen. nov., sp. nov.</title>
        <authorList>
            <person name="Khan H."/>
            <person name="Chung E.J."/>
            <person name="Chung Y.R."/>
        </authorList>
    </citation>
    <scope>NUCLEOTIDE SEQUENCE [LARGE SCALE GENOMIC DNA]</scope>
    <source>
        <strain evidence="4 5">YC6258</strain>
    </source>
</reference>
<evidence type="ECO:0000259" key="3">
    <source>
        <dbReference type="PROSITE" id="PS50045"/>
    </source>
</evidence>
<dbReference type="NCBIfam" id="NF038308">
    <property type="entry name" value="RNA_repair_RtcR"/>
    <property type="match status" value="1"/>
</dbReference>
<dbReference type="AlphaFoldDB" id="A0A0C5UYX0"/>
<dbReference type="SMART" id="SM00382">
    <property type="entry name" value="AAA"/>
    <property type="match status" value="1"/>
</dbReference>
<evidence type="ECO:0000256" key="1">
    <source>
        <dbReference type="ARBA" id="ARBA00022741"/>
    </source>
</evidence>
<name>A0A0C5UYX0_9GAMM</name>
<dbReference type="Proteomes" id="UP000032266">
    <property type="component" value="Chromosome"/>
</dbReference>
<organism evidence="4 5">
    <name type="scientific">Gynuella sunshinyii YC6258</name>
    <dbReference type="NCBI Taxonomy" id="1445510"/>
    <lineage>
        <taxon>Bacteria</taxon>
        <taxon>Pseudomonadati</taxon>
        <taxon>Pseudomonadota</taxon>
        <taxon>Gammaproteobacteria</taxon>
        <taxon>Oceanospirillales</taxon>
        <taxon>Saccharospirillaceae</taxon>
        <taxon>Gynuella</taxon>
    </lineage>
</organism>
<dbReference type="Gene3D" id="1.10.8.60">
    <property type="match status" value="1"/>
</dbReference>
<dbReference type="EMBL" id="CP007142">
    <property type="protein sequence ID" value="AJQ92525.1"/>
    <property type="molecule type" value="Genomic_DNA"/>
</dbReference>
<gene>
    <name evidence="4" type="ORF">YC6258_00475</name>
</gene>
<proteinExistence type="predicted"/>
<dbReference type="SUPFAM" id="SSF52540">
    <property type="entry name" value="P-loop containing nucleoside triphosphate hydrolases"/>
    <property type="match status" value="1"/>
</dbReference>
<keyword evidence="5" id="KW-1185">Reference proteome</keyword>
<keyword evidence="1" id="KW-0547">Nucleotide-binding</keyword>
<keyword evidence="4" id="KW-0238">DNA-binding</keyword>
<dbReference type="Gene3D" id="3.40.50.300">
    <property type="entry name" value="P-loop containing nucleotide triphosphate hydrolases"/>
    <property type="match status" value="1"/>
</dbReference>
<dbReference type="PROSITE" id="PS50045">
    <property type="entry name" value="SIGMA54_INTERACT_4"/>
    <property type="match status" value="1"/>
</dbReference>
<dbReference type="InterPro" id="IPR009715">
    <property type="entry name" value="RtcR"/>
</dbReference>
<dbReference type="Pfam" id="PF25601">
    <property type="entry name" value="AAA_lid_14"/>
    <property type="match status" value="1"/>
</dbReference>